<dbReference type="Proteomes" id="UP000830583">
    <property type="component" value="Chromosome"/>
</dbReference>
<sequence>MKLDLFKNLPDVPEGLLHPKFLLLRDNILLEGERQILLNWTMDFVDRDNKIVKEFQTSFHSSFWEFYLFSVFKEIGFEIDFSKDRPDFIINHPRVIYIEAVVSNIKIDGRDESTRTADDVSSMIVPPRLQTDFYEVLNEAIVRNSNAIHSKSAKYLDKYIKLDWVEETNPFMVALSSYGQVNYGREYFYPLLALLYGQYFRPEIDNYEFKESINKPGTTSTIPLGLFNDYSFEHISGIIFSCTMTLGKLTSLSISEANSELQQNSVLNIRHDYEPPYYKLQEVSKDNPEYLSDGLFIFHNPFAKRKLDLSFFQPTNAIQVIRTDKGLRFEGENSPLFSRLNLPKFMINDTLKKNIILDFNAEHNA</sequence>
<evidence type="ECO:0000313" key="1">
    <source>
        <dbReference type="EMBL" id="UPQ79630.1"/>
    </source>
</evidence>
<protein>
    <recommendedName>
        <fullName evidence="3">RES domain-containing protein</fullName>
    </recommendedName>
</protein>
<gene>
    <name evidence="1" type="ORF">M0M57_02035</name>
</gene>
<keyword evidence="2" id="KW-1185">Reference proteome</keyword>
<dbReference type="EMBL" id="CP096205">
    <property type="protein sequence ID" value="UPQ79630.1"/>
    <property type="molecule type" value="Genomic_DNA"/>
</dbReference>
<dbReference type="RefSeq" id="WP_248434912.1">
    <property type="nucleotide sequence ID" value="NZ_CP096205.1"/>
</dbReference>
<accession>A0ABY4KJQ0</accession>
<evidence type="ECO:0000313" key="2">
    <source>
        <dbReference type="Proteomes" id="UP000830583"/>
    </source>
</evidence>
<organism evidence="1 2">
    <name type="scientific">Flavobacterium azooxidireducens</name>
    <dbReference type="NCBI Taxonomy" id="1871076"/>
    <lineage>
        <taxon>Bacteria</taxon>
        <taxon>Pseudomonadati</taxon>
        <taxon>Bacteroidota</taxon>
        <taxon>Flavobacteriia</taxon>
        <taxon>Flavobacteriales</taxon>
        <taxon>Flavobacteriaceae</taxon>
        <taxon>Flavobacterium</taxon>
    </lineage>
</organism>
<proteinExistence type="predicted"/>
<evidence type="ECO:0008006" key="3">
    <source>
        <dbReference type="Google" id="ProtNLM"/>
    </source>
</evidence>
<name>A0ABY4KJQ0_9FLAO</name>
<reference evidence="1" key="1">
    <citation type="submission" date="2022-04" db="EMBL/GenBank/DDBJ databases">
        <title>Consumption of N2O by Flavobacterium azooxidireducens sp. nov. isolated from Decomposing Leaf Litter of Phragmites australis (Cav.).</title>
        <authorList>
            <person name="Behrendt U."/>
            <person name="Spanner T."/>
            <person name="Augustin J."/>
            <person name="Horn M.A."/>
            <person name="Kolb S."/>
            <person name="Ulrich A."/>
        </authorList>
    </citation>
    <scope>NUCLEOTIDE SEQUENCE</scope>
    <source>
        <strain evidence="1">IGB 4-14</strain>
    </source>
</reference>